<sequence length="105" mass="10900">SLDEIDYDEDVGDITPEIKGNLSTTTAGQGNSVGGSLNMLAPSKSMDGLGKSTTIPNMSTSNILFFIITARELGVGLLPVLLGVFACKVAGFFSDDPFVSLDEGP</sequence>
<accession>A0A4V1IYS6</accession>
<organism evidence="1 2">
    <name type="scientific">Rozella allomycis (strain CSF55)</name>
    <dbReference type="NCBI Taxonomy" id="988480"/>
    <lineage>
        <taxon>Eukaryota</taxon>
        <taxon>Fungi</taxon>
        <taxon>Fungi incertae sedis</taxon>
        <taxon>Cryptomycota</taxon>
        <taxon>Cryptomycota incertae sedis</taxon>
        <taxon>Rozella</taxon>
    </lineage>
</organism>
<dbReference type="AlphaFoldDB" id="A0A4V1IYS6"/>
<dbReference type="Proteomes" id="UP000281549">
    <property type="component" value="Unassembled WGS sequence"/>
</dbReference>
<gene>
    <name evidence="1" type="ORF">ROZALSC1DRAFT_26305</name>
</gene>
<protein>
    <submittedName>
        <fullName evidence="1">Uncharacterized protein</fullName>
    </submittedName>
</protein>
<dbReference type="EMBL" id="ML008599">
    <property type="protein sequence ID" value="RKP15589.1"/>
    <property type="molecule type" value="Genomic_DNA"/>
</dbReference>
<feature type="non-terminal residue" evidence="1">
    <location>
        <position position="1"/>
    </location>
</feature>
<proteinExistence type="predicted"/>
<evidence type="ECO:0000313" key="1">
    <source>
        <dbReference type="EMBL" id="RKP15589.1"/>
    </source>
</evidence>
<name>A0A4V1IYS6_ROZAC</name>
<reference evidence="2" key="1">
    <citation type="journal article" date="2018" name="Nat. Microbiol.">
        <title>Leveraging single-cell genomics to expand the fungal tree of life.</title>
        <authorList>
            <person name="Ahrendt S.R."/>
            <person name="Quandt C.A."/>
            <person name="Ciobanu D."/>
            <person name="Clum A."/>
            <person name="Salamov A."/>
            <person name="Andreopoulos B."/>
            <person name="Cheng J.F."/>
            <person name="Woyke T."/>
            <person name="Pelin A."/>
            <person name="Henrissat B."/>
            <person name="Reynolds N.K."/>
            <person name="Benny G.L."/>
            <person name="Smith M.E."/>
            <person name="James T.Y."/>
            <person name="Grigoriev I.V."/>
        </authorList>
    </citation>
    <scope>NUCLEOTIDE SEQUENCE [LARGE SCALE GENOMIC DNA]</scope>
    <source>
        <strain evidence="2">CSF55</strain>
    </source>
</reference>
<evidence type="ECO:0000313" key="2">
    <source>
        <dbReference type="Proteomes" id="UP000281549"/>
    </source>
</evidence>